<dbReference type="PROSITE" id="PS51257">
    <property type="entry name" value="PROKAR_LIPOPROTEIN"/>
    <property type="match status" value="1"/>
</dbReference>
<evidence type="ECO:0000256" key="1">
    <source>
        <dbReference type="SAM" id="MobiDB-lite"/>
    </source>
</evidence>
<dbReference type="PANTHER" id="PTHR35535:SF1">
    <property type="entry name" value="HEAT SHOCK PROTEIN HSLJ"/>
    <property type="match status" value="1"/>
</dbReference>
<evidence type="ECO:0000259" key="3">
    <source>
        <dbReference type="Pfam" id="PF03724"/>
    </source>
</evidence>
<feature type="chain" id="PRO_5010236410" evidence="2">
    <location>
        <begin position="25"/>
        <end position="159"/>
    </location>
</feature>
<reference evidence="5" key="1">
    <citation type="submission" date="2017-01" db="EMBL/GenBank/DDBJ databases">
        <authorList>
            <person name="Varghese N."/>
            <person name="Submissions S."/>
        </authorList>
    </citation>
    <scope>NUCLEOTIDE SEQUENCE [LARGE SCALE GENOMIC DNA]</scope>
    <source>
        <strain evidence="5">LP100</strain>
    </source>
</reference>
<dbReference type="EMBL" id="FTPP01000001">
    <property type="protein sequence ID" value="SIT74532.1"/>
    <property type="molecule type" value="Genomic_DNA"/>
</dbReference>
<keyword evidence="2" id="KW-0732">Signal</keyword>
<dbReference type="InterPro" id="IPR005184">
    <property type="entry name" value="DUF306_Meta_HslJ"/>
</dbReference>
<evidence type="ECO:0000256" key="2">
    <source>
        <dbReference type="SAM" id="SignalP"/>
    </source>
</evidence>
<keyword evidence="4" id="KW-0346">Stress response</keyword>
<gene>
    <name evidence="4" type="ORF">SAMN05444128_0116</name>
</gene>
<feature type="region of interest" description="Disordered" evidence="1">
    <location>
        <begin position="23"/>
        <end position="44"/>
    </location>
</feature>
<evidence type="ECO:0000313" key="4">
    <source>
        <dbReference type="EMBL" id="SIT74532.1"/>
    </source>
</evidence>
<keyword evidence="5" id="KW-1185">Reference proteome</keyword>
<sequence length="159" mass="17543">MKKYLIIASVFALTLSGCSTTKNADQATNSNSAPTTSVEQQAPTVTEKRWKLVVLEGQPVTMSEDQQTEAHFVLQTEGNKVRGNGGCNAFNGTYTLSEGNRIRFSGMAMTRMYCAGVEKENEFMKVFELADNYTLNGDTLMLNVGRRAPLAVFHAVYLR</sequence>
<protein>
    <submittedName>
        <fullName evidence="4">Heat shock protein HslJ</fullName>
    </submittedName>
</protein>
<dbReference type="Proteomes" id="UP000187181">
    <property type="component" value="Unassembled WGS sequence"/>
</dbReference>
<dbReference type="STRING" id="1317125.SAMN05444128_0116"/>
<dbReference type="PANTHER" id="PTHR35535">
    <property type="entry name" value="HEAT SHOCK PROTEIN HSLJ"/>
    <property type="match status" value="1"/>
</dbReference>
<name>A0A1R3W933_9BACT</name>
<dbReference type="RefSeq" id="WP_212564593.1">
    <property type="nucleotide sequence ID" value="NZ_FTPP01000001.1"/>
</dbReference>
<accession>A0A1R3W933</accession>
<feature type="domain" description="DUF306" evidence="3">
    <location>
        <begin position="44"/>
        <end position="153"/>
    </location>
</feature>
<dbReference type="InterPro" id="IPR053147">
    <property type="entry name" value="Hsp_HslJ-like"/>
</dbReference>
<evidence type="ECO:0000313" key="5">
    <source>
        <dbReference type="Proteomes" id="UP000187181"/>
    </source>
</evidence>
<dbReference type="Pfam" id="PF03724">
    <property type="entry name" value="META"/>
    <property type="match status" value="1"/>
</dbReference>
<proteinExistence type="predicted"/>
<feature type="signal peptide" evidence="2">
    <location>
        <begin position="1"/>
        <end position="24"/>
    </location>
</feature>
<dbReference type="InterPro" id="IPR038670">
    <property type="entry name" value="HslJ-like_sf"/>
</dbReference>
<organism evidence="4 5">
    <name type="scientific">Pontibacter indicus</name>
    <dbReference type="NCBI Taxonomy" id="1317125"/>
    <lineage>
        <taxon>Bacteria</taxon>
        <taxon>Pseudomonadati</taxon>
        <taxon>Bacteroidota</taxon>
        <taxon>Cytophagia</taxon>
        <taxon>Cytophagales</taxon>
        <taxon>Hymenobacteraceae</taxon>
        <taxon>Pontibacter</taxon>
    </lineage>
</organism>
<dbReference type="Gene3D" id="2.40.128.270">
    <property type="match status" value="1"/>
</dbReference>
<dbReference type="AlphaFoldDB" id="A0A1R3W933"/>